<dbReference type="Proteomes" id="UP000247702">
    <property type="component" value="Unassembled WGS sequence"/>
</dbReference>
<comment type="caution">
    <text evidence="1">The sequence shown here is derived from an EMBL/GenBank/DDBJ whole genome shotgun (WGS) entry which is preliminary data.</text>
</comment>
<protein>
    <submittedName>
        <fullName evidence="1">Uncharacterized protein</fullName>
    </submittedName>
</protein>
<dbReference type="EMBL" id="BEXD01004241">
    <property type="protein sequence ID" value="GBC08708.1"/>
    <property type="molecule type" value="Genomic_DNA"/>
</dbReference>
<evidence type="ECO:0000313" key="2">
    <source>
        <dbReference type="Proteomes" id="UP000247702"/>
    </source>
</evidence>
<organism evidence="1 2">
    <name type="scientific">Rhizophagus clarus</name>
    <dbReference type="NCBI Taxonomy" id="94130"/>
    <lineage>
        <taxon>Eukaryota</taxon>
        <taxon>Fungi</taxon>
        <taxon>Fungi incertae sedis</taxon>
        <taxon>Mucoromycota</taxon>
        <taxon>Glomeromycotina</taxon>
        <taxon>Glomeromycetes</taxon>
        <taxon>Glomerales</taxon>
        <taxon>Glomeraceae</taxon>
        <taxon>Rhizophagus</taxon>
    </lineage>
</organism>
<feature type="non-terminal residue" evidence="1">
    <location>
        <position position="55"/>
    </location>
</feature>
<sequence>MVFQRSRIQRQTGISKVQKFFRVLPDKKHDWTFEIKERKVLLDERHDQTFGIKVR</sequence>
<name>A0A2Z6S017_9GLOM</name>
<keyword evidence="2" id="KW-1185">Reference proteome</keyword>
<reference evidence="1 2" key="1">
    <citation type="submission" date="2017-11" db="EMBL/GenBank/DDBJ databases">
        <title>The genome of Rhizophagus clarus HR1 reveals common genetic basis of auxotrophy among arbuscular mycorrhizal fungi.</title>
        <authorList>
            <person name="Kobayashi Y."/>
        </authorList>
    </citation>
    <scope>NUCLEOTIDE SEQUENCE [LARGE SCALE GENOMIC DNA]</scope>
    <source>
        <strain evidence="1 2">HR1</strain>
    </source>
</reference>
<accession>A0A2Z6S017</accession>
<dbReference type="AlphaFoldDB" id="A0A2Z6S017"/>
<gene>
    <name evidence="1" type="ORF">RclHR1_08330001</name>
</gene>
<evidence type="ECO:0000313" key="1">
    <source>
        <dbReference type="EMBL" id="GBC08708.1"/>
    </source>
</evidence>
<proteinExistence type="predicted"/>